<reference evidence="2 3" key="1">
    <citation type="submission" date="2020-04" db="EMBL/GenBank/DDBJ databases">
        <title>Phylogenetic Diversity and Antibacterial Activity against Ralstonia solanacearum of Endophytic Actinomycete Isolated from Moss.</title>
        <authorList>
            <person name="Zhuang X."/>
        </authorList>
    </citation>
    <scope>NUCLEOTIDE SEQUENCE [LARGE SCALE GENOMIC DNA]</scope>
    <source>
        <strain evidence="2 3">LD120</strain>
    </source>
</reference>
<comment type="caution">
    <text evidence="2">The sequence shown here is derived from an EMBL/GenBank/DDBJ whole genome shotgun (WGS) entry which is preliminary data.</text>
</comment>
<dbReference type="SUPFAM" id="SSF81301">
    <property type="entry name" value="Nucleotidyltransferase"/>
    <property type="match status" value="1"/>
</dbReference>
<evidence type="ECO:0000313" key="3">
    <source>
        <dbReference type="Proteomes" id="UP000772196"/>
    </source>
</evidence>
<sequence length="273" mass="29817">MRAGTGLDDQGFFVPEGALSRVRPPFDAVLAAARPRLEEAFADRLDGAYLYGSVPRGTARAGRSDLDLLLVLAREPGPADRAAAGELAAGLDEEFRQIDGAGILLMGRERLLSPAERHDGGWFLACLCTPWFGTDHVPLLPRYRPSSLLARETNGDLGARLPLWRERVARARTDAELRLLCRAFARKLVRTGFTLVMPRLNAWTSELDASALAFGDCYPQRGAQMRRAAAVAREPLADRALLAAFTEDLGPWLAAEYARVHGVKSEENPKRGG</sequence>
<dbReference type="CDD" id="cd05403">
    <property type="entry name" value="NT_KNTase_like"/>
    <property type="match status" value="1"/>
</dbReference>
<dbReference type="RefSeq" id="WP_168538052.1">
    <property type="nucleotide sequence ID" value="NZ_JAAWWP010000005.1"/>
</dbReference>
<dbReference type="EMBL" id="JAAWWP010000005">
    <property type="protein sequence ID" value="NKI41600.1"/>
    <property type="molecule type" value="Genomic_DNA"/>
</dbReference>
<evidence type="ECO:0000259" key="1">
    <source>
        <dbReference type="Pfam" id="PF01909"/>
    </source>
</evidence>
<dbReference type="InterPro" id="IPR002934">
    <property type="entry name" value="Polymerase_NTP_transf_dom"/>
</dbReference>
<dbReference type="Gene3D" id="3.30.460.10">
    <property type="entry name" value="Beta Polymerase, domain 2"/>
    <property type="match status" value="1"/>
</dbReference>
<evidence type="ECO:0000313" key="2">
    <source>
        <dbReference type="EMBL" id="NKI41600.1"/>
    </source>
</evidence>
<feature type="domain" description="Polymerase nucleotidyl transferase" evidence="1">
    <location>
        <begin position="45"/>
        <end position="76"/>
    </location>
</feature>
<dbReference type="Proteomes" id="UP000772196">
    <property type="component" value="Unassembled WGS sequence"/>
</dbReference>
<dbReference type="InterPro" id="IPR043519">
    <property type="entry name" value="NT_sf"/>
</dbReference>
<protein>
    <submittedName>
        <fullName evidence="2">Nucleotidyltransferase domain-containing protein</fullName>
    </submittedName>
</protein>
<organism evidence="2 3">
    <name type="scientific">Streptomyces physcomitrii</name>
    <dbReference type="NCBI Taxonomy" id="2724184"/>
    <lineage>
        <taxon>Bacteria</taxon>
        <taxon>Bacillati</taxon>
        <taxon>Actinomycetota</taxon>
        <taxon>Actinomycetes</taxon>
        <taxon>Kitasatosporales</taxon>
        <taxon>Streptomycetaceae</taxon>
        <taxon>Streptomyces</taxon>
    </lineage>
</organism>
<dbReference type="Pfam" id="PF01909">
    <property type="entry name" value="NTP_transf_2"/>
    <property type="match status" value="1"/>
</dbReference>
<accession>A0ABX1GZS2</accession>
<name>A0ABX1GZS2_9ACTN</name>
<keyword evidence="3" id="KW-1185">Reference proteome</keyword>
<gene>
    <name evidence="2" type="ORF">HFV08_10175</name>
</gene>
<proteinExistence type="predicted"/>